<feature type="region of interest" description="Disordered" evidence="1">
    <location>
        <begin position="134"/>
        <end position="161"/>
    </location>
</feature>
<dbReference type="EMBL" id="VEPZ02001387">
    <property type="protein sequence ID" value="KAE8676277.1"/>
    <property type="molecule type" value="Genomic_DNA"/>
</dbReference>
<feature type="compositionally biased region" description="Polar residues" evidence="1">
    <location>
        <begin position="141"/>
        <end position="151"/>
    </location>
</feature>
<organism evidence="2 3">
    <name type="scientific">Hibiscus syriacus</name>
    <name type="common">Rose of Sharon</name>
    <dbReference type="NCBI Taxonomy" id="106335"/>
    <lineage>
        <taxon>Eukaryota</taxon>
        <taxon>Viridiplantae</taxon>
        <taxon>Streptophyta</taxon>
        <taxon>Embryophyta</taxon>
        <taxon>Tracheophyta</taxon>
        <taxon>Spermatophyta</taxon>
        <taxon>Magnoliopsida</taxon>
        <taxon>eudicotyledons</taxon>
        <taxon>Gunneridae</taxon>
        <taxon>Pentapetalae</taxon>
        <taxon>rosids</taxon>
        <taxon>malvids</taxon>
        <taxon>Malvales</taxon>
        <taxon>Malvaceae</taxon>
        <taxon>Malvoideae</taxon>
        <taxon>Hibiscus</taxon>
    </lineage>
</organism>
<dbReference type="Proteomes" id="UP000436088">
    <property type="component" value="Unassembled WGS sequence"/>
</dbReference>
<gene>
    <name evidence="2" type="ORF">F3Y22_tig00111621pilonHSYRG00434</name>
</gene>
<feature type="compositionally biased region" description="Low complexity" evidence="1">
    <location>
        <begin position="208"/>
        <end position="227"/>
    </location>
</feature>
<protein>
    <submittedName>
        <fullName evidence="2">Uncharacterized protein</fullName>
    </submittedName>
</protein>
<sequence>MSAVDNGQTTLATAAFTVDDILGNVNKRPQQSSSRNRTLMEVIFDHDKKSWKAFRDKIRFKWPVSAQTSSVTDDIVHSDGTQLSRRDSFLSSPDGSTRVVDGEERSPVSDPPVMNSLLQLAGRDLVWVGHNPADVSMPSDAPSSRTFGQQTNRDDPNYLPSSNTAVNVVDRSDDYESSPARHGNRQFWAILAEERALSLREAEEATAAATTVNNGPALEAQQAAAAEEPLRKSLMELLEETTQQTG</sequence>
<evidence type="ECO:0000313" key="2">
    <source>
        <dbReference type="EMBL" id="KAE8676277.1"/>
    </source>
</evidence>
<feature type="region of interest" description="Disordered" evidence="1">
    <location>
        <begin position="84"/>
        <end position="113"/>
    </location>
</feature>
<accession>A0A6A2YIH0</accession>
<keyword evidence="3" id="KW-1185">Reference proteome</keyword>
<evidence type="ECO:0000313" key="3">
    <source>
        <dbReference type="Proteomes" id="UP000436088"/>
    </source>
</evidence>
<proteinExistence type="predicted"/>
<dbReference type="AlphaFoldDB" id="A0A6A2YIH0"/>
<feature type="compositionally biased region" description="Polar residues" evidence="1">
    <location>
        <begin position="84"/>
        <end position="95"/>
    </location>
</feature>
<reference evidence="2" key="1">
    <citation type="submission" date="2019-09" db="EMBL/GenBank/DDBJ databases">
        <title>Draft genome information of white flower Hibiscus syriacus.</title>
        <authorList>
            <person name="Kim Y.-M."/>
        </authorList>
    </citation>
    <scope>NUCLEOTIDE SEQUENCE [LARGE SCALE GENOMIC DNA]</scope>
    <source>
        <strain evidence="2">YM2019G1</strain>
    </source>
</reference>
<evidence type="ECO:0000256" key="1">
    <source>
        <dbReference type="SAM" id="MobiDB-lite"/>
    </source>
</evidence>
<name>A0A6A2YIH0_HIBSY</name>
<feature type="region of interest" description="Disordered" evidence="1">
    <location>
        <begin position="208"/>
        <end position="230"/>
    </location>
</feature>
<dbReference type="PANTHER" id="PTHR46629">
    <property type="entry name" value="OS01G0917900 PROTEIN"/>
    <property type="match status" value="1"/>
</dbReference>
<comment type="caution">
    <text evidence="2">The sequence shown here is derived from an EMBL/GenBank/DDBJ whole genome shotgun (WGS) entry which is preliminary data.</text>
</comment>